<gene>
    <name evidence="2" type="ordered locus">Os03g0663600</name>
    <name evidence="2" type="ORF">OSNPB_030663600</name>
</gene>
<evidence type="ECO:0000256" key="1">
    <source>
        <dbReference type="SAM" id="MobiDB-lite"/>
    </source>
</evidence>
<dbReference type="PaxDb" id="39947-A0A0P0W106"/>
<organism evidence="2 3">
    <name type="scientific">Oryza sativa subsp. japonica</name>
    <name type="common">Rice</name>
    <dbReference type="NCBI Taxonomy" id="39947"/>
    <lineage>
        <taxon>Eukaryota</taxon>
        <taxon>Viridiplantae</taxon>
        <taxon>Streptophyta</taxon>
        <taxon>Embryophyta</taxon>
        <taxon>Tracheophyta</taxon>
        <taxon>Spermatophyta</taxon>
        <taxon>Magnoliopsida</taxon>
        <taxon>Liliopsida</taxon>
        <taxon>Poales</taxon>
        <taxon>Poaceae</taxon>
        <taxon>BOP clade</taxon>
        <taxon>Oryzoideae</taxon>
        <taxon>Oryzeae</taxon>
        <taxon>Oryzinae</taxon>
        <taxon>Oryza</taxon>
        <taxon>Oryza sativa</taxon>
    </lineage>
</organism>
<protein>
    <submittedName>
        <fullName evidence="2">Os03g0663600 protein</fullName>
    </submittedName>
</protein>
<feature type="region of interest" description="Disordered" evidence="1">
    <location>
        <begin position="225"/>
        <end position="269"/>
    </location>
</feature>
<dbReference type="STRING" id="39947.A0A0P0W106"/>
<keyword evidence="3" id="KW-1185">Reference proteome</keyword>
<accession>A0A0P0W106</accession>
<sequence>MILIQTRIKSMHACLLCIHLTKITSIRCQLTSHRPSWAEDDLVVGAGRASEGARLVVLGVAVGVRAEPLEELRVVGRAAVVRRRAGAAVLVLLEHRARVVAPAGRPQLARALPRHVRLAPRPALGAPGAVAGGEEVHGHVESVDEGDVEEVEVAELVQRELRQRVGRLPVRRAPQHAAAVARLAPPVAAAVEAAARARPHAPARRAGRHVDHPLLPRVQLLPAAGRHGCRPHGDLALVGDGERGGVRGGGEEEKREEAEDGGSCHCVSL</sequence>
<dbReference type="Proteomes" id="UP000059680">
    <property type="component" value="Chromosome 3"/>
</dbReference>
<reference evidence="3" key="1">
    <citation type="journal article" date="2005" name="Nature">
        <title>The map-based sequence of the rice genome.</title>
        <authorList>
            <consortium name="International rice genome sequencing project (IRGSP)"/>
            <person name="Matsumoto T."/>
            <person name="Wu J."/>
            <person name="Kanamori H."/>
            <person name="Katayose Y."/>
            <person name="Fujisawa M."/>
            <person name="Namiki N."/>
            <person name="Mizuno H."/>
            <person name="Yamamoto K."/>
            <person name="Antonio B.A."/>
            <person name="Baba T."/>
            <person name="Sakata K."/>
            <person name="Nagamura Y."/>
            <person name="Aoki H."/>
            <person name="Arikawa K."/>
            <person name="Arita K."/>
            <person name="Bito T."/>
            <person name="Chiden Y."/>
            <person name="Fujitsuka N."/>
            <person name="Fukunaka R."/>
            <person name="Hamada M."/>
            <person name="Harada C."/>
            <person name="Hayashi A."/>
            <person name="Hijishita S."/>
            <person name="Honda M."/>
            <person name="Hosokawa S."/>
            <person name="Ichikawa Y."/>
            <person name="Idonuma A."/>
            <person name="Iijima M."/>
            <person name="Ikeda M."/>
            <person name="Ikeno M."/>
            <person name="Ito K."/>
            <person name="Ito S."/>
            <person name="Ito T."/>
            <person name="Ito Y."/>
            <person name="Ito Y."/>
            <person name="Iwabuchi A."/>
            <person name="Kamiya K."/>
            <person name="Karasawa W."/>
            <person name="Kurita K."/>
            <person name="Katagiri S."/>
            <person name="Kikuta A."/>
            <person name="Kobayashi H."/>
            <person name="Kobayashi N."/>
            <person name="Machita K."/>
            <person name="Maehara T."/>
            <person name="Masukawa M."/>
            <person name="Mizubayashi T."/>
            <person name="Mukai Y."/>
            <person name="Nagasaki H."/>
            <person name="Nagata Y."/>
            <person name="Naito S."/>
            <person name="Nakashima M."/>
            <person name="Nakama Y."/>
            <person name="Nakamichi Y."/>
            <person name="Nakamura M."/>
            <person name="Meguro A."/>
            <person name="Negishi M."/>
            <person name="Ohta I."/>
            <person name="Ohta T."/>
            <person name="Okamoto M."/>
            <person name="Ono N."/>
            <person name="Saji S."/>
            <person name="Sakaguchi M."/>
            <person name="Sakai K."/>
            <person name="Shibata M."/>
            <person name="Shimokawa T."/>
            <person name="Song J."/>
            <person name="Takazaki Y."/>
            <person name="Terasawa K."/>
            <person name="Tsugane M."/>
            <person name="Tsuji K."/>
            <person name="Ueda S."/>
            <person name="Waki K."/>
            <person name="Yamagata H."/>
            <person name="Yamamoto M."/>
            <person name="Yamamoto S."/>
            <person name="Yamane H."/>
            <person name="Yoshiki S."/>
            <person name="Yoshihara R."/>
            <person name="Yukawa K."/>
            <person name="Zhong H."/>
            <person name="Yano M."/>
            <person name="Yuan Q."/>
            <person name="Ouyang S."/>
            <person name="Liu J."/>
            <person name="Jones K.M."/>
            <person name="Gansberger K."/>
            <person name="Moffat K."/>
            <person name="Hill J."/>
            <person name="Bera J."/>
            <person name="Fadrosh D."/>
            <person name="Jin S."/>
            <person name="Johri S."/>
            <person name="Kim M."/>
            <person name="Overton L."/>
            <person name="Reardon M."/>
            <person name="Tsitrin T."/>
            <person name="Vuong H."/>
            <person name="Weaver B."/>
            <person name="Ciecko A."/>
            <person name="Tallon L."/>
            <person name="Jackson J."/>
            <person name="Pai G."/>
            <person name="Aken S.V."/>
            <person name="Utterback T."/>
            <person name="Reidmuller S."/>
            <person name="Feldblyum T."/>
            <person name="Hsiao J."/>
            <person name="Zismann V."/>
            <person name="Iobst S."/>
            <person name="de Vazeille A.R."/>
            <person name="Buell C.R."/>
            <person name="Ying K."/>
            <person name="Li Y."/>
            <person name="Lu T."/>
            <person name="Huang Y."/>
            <person name="Zhao Q."/>
            <person name="Feng Q."/>
            <person name="Zhang L."/>
            <person name="Zhu J."/>
            <person name="Weng Q."/>
            <person name="Mu J."/>
            <person name="Lu Y."/>
            <person name="Fan D."/>
            <person name="Liu Y."/>
            <person name="Guan J."/>
            <person name="Zhang Y."/>
            <person name="Yu S."/>
            <person name="Liu X."/>
            <person name="Zhang Y."/>
            <person name="Hong G."/>
            <person name="Han B."/>
            <person name="Choisne N."/>
            <person name="Demange N."/>
            <person name="Orjeda G."/>
            <person name="Samain S."/>
            <person name="Cattolico L."/>
            <person name="Pelletier E."/>
            <person name="Couloux A."/>
            <person name="Segurens B."/>
            <person name="Wincker P."/>
            <person name="D'Hont A."/>
            <person name="Scarpelli C."/>
            <person name="Weissenbach J."/>
            <person name="Salanoubat M."/>
            <person name="Quetier F."/>
            <person name="Yu Y."/>
            <person name="Kim H.R."/>
            <person name="Rambo T."/>
            <person name="Currie J."/>
            <person name="Collura K."/>
            <person name="Luo M."/>
            <person name="Yang T."/>
            <person name="Ammiraju J.S.S."/>
            <person name="Engler F."/>
            <person name="Soderlund C."/>
            <person name="Wing R.A."/>
            <person name="Palmer L.E."/>
            <person name="de la Bastide M."/>
            <person name="Spiegel L."/>
            <person name="Nascimento L."/>
            <person name="Zutavern T."/>
            <person name="O'Shaughnessy A."/>
            <person name="Dike S."/>
            <person name="Dedhia N."/>
            <person name="Preston R."/>
            <person name="Balija V."/>
            <person name="McCombie W.R."/>
            <person name="Chow T."/>
            <person name="Chen H."/>
            <person name="Chung M."/>
            <person name="Chen C."/>
            <person name="Shaw J."/>
            <person name="Wu H."/>
            <person name="Hsiao K."/>
            <person name="Chao Y."/>
            <person name="Chu M."/>
            <person name="Cheng C."/>
            <person name="Hour A."/>
            <person name="Lee P."/>
            <person name="Lin S."/>
            <person name="Lin Y."/>
            <person name="Liou J."/>
            <person name="Liu S."/>
            <person name="Hsing Y."/>
            <person name="Raghuvanshi S."/>
            <person name="Mohanty A."/>
            <person name="Bharti A.K."/>
            <person name="Gaur A."/>
            <person name="Gupta V."/>
            <person name="Kumar D."/>
            <person name="Ravi V."/>
            <person name="Vij S."/>
            <person name="Kapur A."/>
            <person name="Khurana P."/>
            <person name="Khurana P."/>
            <person name="Khurana J.P."/>
            <person name="Tyagi A.K."/>
            <person name="Gaikwad K."/>
            <person name="Singh A."/>
            <person name="Dalal V."/>
            <person name="Srivastava S."/>
            <person name="Dixit A."/>
            <person name="Pal A.K."/>
            <person name="Ghazi I.A."/>
            <person name="Yadav M."/>
            <person name="Pandit A."/>
            <person name="Bhargava A."/>
            <person name="Sureshbabu K."/>
            <person name="Batra K."/>
            <person name="Sharma T.R."/>
            <person name="Mohapatra T."/>
            <person name="Singh N.K."/>
            <person name="Messing J."/>
            <person name="Nelson A.B."/>
            <person name="Fuks G."/>
            <person name="Kavchok S."/>
            <person name="Keizer G."/>
            <person name="Linton E."/>
            <person name="Llaca V."/>
            <person name="Song R."/>
            <person name="Tanyolac B."/>
            <person name="Young S."/>
            <person name="Ho-Il K."/>
            <person name="Hahn J.H."/>
            <person name="Sangsakoo G."/>
            <person name="Vanavichit A."/>
            <person name="de Mattos Luiz.A.T."/>
            <person name="Zimmer P.D."/>
            <person name="Malone G."/>
            <person name="Dellagostin O."/>
            <person name="de Oliveira A.C."/>
            <person name="Bevan M."/>
            <person name="Bancroft I."/>
            <person name="Minx P."/>
            <person name="Cordum H."/>
            <person name="Wilson R."/>
            <person name="Cheng Z."/>
            <person name="Jin W."/>
            <person name="Jiang J."/>
            <person name="Leong S.A."/>
            <person name="Iwama H."/>
            <person name="Gojobori T."/>
            <person name="Itoh T."/>
            <person name="Niimura Y."/>
            <person name="Fujii Y."/>
            <person name="Habara T."/>
            <person name="Sakai H."/>
            <person name="Sato Y."/>
            <person name="Wilson G."/>
            <person name="Kumar K."/>
            <person name="McCouch S."/>
            <person name="Juretic N."/>
            <person name="Hoen D."/>
            <person name="Wright S."/>
            <person name="Bruskiewich R."/>
            <person name="Bureau T."/>
            <person name="Miyao A."/>
            <person name="Hirochika H."/>
            <person name="Nishikawa T."/>
            <person name="Kadowaki K."/>
            <person name="Sugiura M."/>
            <person name="Burr B."/>
            <person name="Sasaki T."/>
        </authorList>
    </citation>
    <scope>NUCLEOTIDE SEQUENCE [LARGE SCALE GENOMIC DNA]</scope>
    <source>
        <strain evidence="3">cv. Nipponbare</strain>
    </source>
</reference>
<dbReference type="EMBL" id="AP014959">
    <property type="protein sequence ID" value="BAS85614.1"/>
    <property type="molecule type" value="Genomic_DNA"/>
</dbReference>
<proteinExistence type="predicted"/>
<name>A0A0P0W106_ORYSJ</name>
<dbReference type="InParanoid" id="A0A0P0W106"/>
<feature type="compositionally biased region" description="Basic and acidic residues" evidence="1">
    <location>
        <begin position="240"/>
        <end position="257"/>
    </location>
</feature>
<reference evidence="2 3" key="2">
    <citation type="journal article" date="2013" name="Plant Cell Physiol.">
        <title>Rice Annotation Project Database (RAP-DB): an integrative and interactive database for rice genomics.</title>
        <authorList>
            <person name="Sakai H."/>
            <person name="Lee S.S."/>
            <person name="Tanaka T."/>
            <person name="Numa H."/>
            <person name="Kim J."/>
            <person name="Kawahara Y."/>
            <person name="Wakimoto H."/>
            <person name="Yang C.C."/>
            <person name="Iwamoto M."/>
            <person name="Abe T."/>
            <person name="Yamada Y."/>
            <person name="Muto A."/>
            <person name="Inokuchi H."/>
            <person name="Ikemura T."/>
            <person name="Matsumoto T."/>
            <person name="Sasaki T."/>
            <person name="Itoh T."/>
        </authorList>
    </citation>
    <scope>NUCLEOTIDE SEQUENCE [LARGE SCALE GENOMIC DNA]</scope>
    <source>
        <strain evidence="3">cv. Nipponbare</strain>
    </source>
</reference>
<dbReference type="AlphaFoldDB" id="A0A0P0W106"/>
<evidence type="ECO:0000313" key="2">
    <source>
        <dbReference type="EMBL" id="BAS85614.1"/>
    </source>
</evidence>
<dbReference type="Gramene" id="Os03t0663600-00">
    <property type="protein sequence ID" value="Os03t0663600-00"/>
    <property type="gene ID" value="Os03g0663600"/>
</dbReference>
<evidence type="ECO:0000313" key="3">
    <source>
        <dbReference type="Proteomes" id="UP000059680"/>
    </source>
</evidence>
<reference evidence="2 3" key="3">
    <citation type="journal article" date="2013" name="Rice">
        <title>Improvement of the Oryza sativa Nipponbare reference genome using next generation sequence and optical map data.</title>
        <authorList>
            <person name="Kawahara Y."/>
            <person name="de la Bastide M."/>
            <person name="Hamilton J.P."/>
            <person name="Kanamori H."/>
            <person name="McCombie W.R."/>
            <person name="Ouyang S."/>
            <person name="Schwartz D.C."/>
            <person name="Tanaka T."/>
            <person name="Wu J."/>
            <person name="Zhou S."/>
            <person name="Childs K.L."/>
            <person name="Davidson R.M."/>
            <person name="Lin H."/>
            <person name="Quesada-Ocampo L."/>
            <person name="Vaillancourt B."/>
            <person name="Sakai H."/>
            <person name="Lee S.S."/>
            <person name="Kim J."/>
            <person name="Numa H."/>
            <person name="Itoh T."/>
            <person name="Buell C.R."/>
            <person name="Matsumoto T."/>
        </authorList>
    </citation>
    <scope>NUCLEOTIDE SEQUENCE [LARGE SCALE GENOMIC DNA]</scope>
    <source>
        <strain evidence="3">cv. Nipponbare</strain>
    </source>
</reference>